<comment type="catalytic activity">
    <reaction evidence="12">
        <text>tRNA(Asp) + L-aspartate + ATP = L-aspartyl-tRNA(Asp) + AMP + diphosphate</text>
        <dbReference type="Rhea" id="RHEA:19649"/>
        <dbReference type="Rhea" id="RHEA-COMP:9660"/>
        <dbReference type="Rhea" id="RHEA-COMP:9678"/>
        <dbReference type="ChEBI" id="CHEBI:29991"/>
        <dbReference type="ChEBI" id="CHEBI:30616"/>
        <dbReference type="ChEBI" id="CHEBI:33019"/>
        <dbReference type="ChEBI" id="CHEBI:78442"/>
        <dbReference type="ChEBI" id="CHEBI:78516"/>
        <dbReference type="ChEBI" id="CHEBI:456215"/>
        <dbReference type="EC" id="6.1.1.12"/>
    </reaction>
</comment>
<keyword evidence="9" id="KW-0648">Protein biosynthesis</keyword>
<dbReference type="GO" id="GO:0005524">
    <property type="term" value="F:ATP binding"/>
    <property type="evidence" value="ECO:0007669"/>
    <property type="project" value="UniProtKB-KW"/>
</dbReference>
<dbReference type="HAMAP" id="MF_02075">
    <property type="entry name" value="Asp_tRNA_synth_type2"/>
    <property type="match status" value="1"/>
</dbReference>
<keyword evidence="7" id="KW-0547">Nucleotide-binding</keyword>
<dbReference type="GO" id="GO:0004815">
    <property type="term" value="F:aspartate-tRNA ligase activity"/>
    <property type="evidence" value="ECO:0007669"/>
    <property type="project" value="UniProtKB-EC"/>
</dbReference>
<organism evidence="15 16">
    <name type="scientific">Pneumocystis wakefieldiae</name>
    <dbReference type="NCBI Taxonomy" id="38082"/>
    <lineage>
        <taxon>Eukaryota</taxon>
        <taxon>Fungi</taxon>
        <taxon>Dikarya</taxon>
        <taxon>Ascomycota</taxon>
        <taxon>Taphrinomycotina</taxon>
        <taxon>Pneumocystomycetes</taxon>
        <taxon>Pneumocystaceae</taxon>
        <taxon>Pneumocystis</taxon>
    </lineage>
</organism>
<dbReference type="InterPro" id="IPR045864">
    <property type="entry name" value="aa-tRNA-synth_II/BPL/LPL"/>
</dbReference>
<evidence type="ECO:0000256" key="7">
    <source>
        <dbReference type="ARBA" id="ARBA00022741"/>
    </source>
</evidence>
<evidence type="ECO:0000256" key="4">
    <source>
        <dbReference type="ARBA" id="ARBA00018853"/>
    </source>
</evidence>
<evidence type="ECO:0000256" key="6">
    <source>
        <dbReference type="ARBA" id="ARBA00022598"/>
    </source>
</evidence>
<feature type="compositionally biased region" description="Basic and acidic residues" evidence="13">
    <location>
        <begin position="1"/>
        <end position="11"/>
    </location>
</feature>
<keyword evidence="8" id="KW-0067">ATP-binding</keyword>
<dbReference type="FunFam" id="3.30.930.10:FF:000013">
    <property type="entry name" value="Aspartate--tRNA ligase, cytoplasmic"/>
    <property type="match status" value="1"/>
</dbReference>
<dbReference type="EMBL" id="CP054534">
    <property type="protein sequence ID" value="QSL64555.1"/>
    <property type="molecule type" value="Genomic_DNA"/>
</dbReference>
<dbReference type="InterPro" id="IPR002312">
    <property type="entry name" value="Asp/Asn-tRNA-synth_IIb"/>
</dbReference>
<name>A0A899FW68_9ASCO</name>
<dbReference type="FunFam" id="2.40.50.140:FF:000132">
    <property type="entry name" value="Aspartyl-tRNA synthetase, cytoplasmic"/>
    <property type="match status" value="1"/>
</dbReference>
<evidence type="ECO:0000256" key="11">
    <source>
        <dbReference type="ARBA" id="ARBA00033155"/>
    </source>
</evidence>
<evidence type="ECO:0000313" key="15">
    <source>
        <dbReference type="EMBL" id="QSL64555.1"/>
    </source>
</evidence>
<dbReference type="PANTHER" id="PTHR43450">
    <property type="entry name" value="ASPARTYL-TRNA SYNTHETASE"/>
    <property type="match status" value="1"/>
</dbReference>
<keyword evidence="5" id="KW-0963">Cytoplasm</keyword>
<evidence type="ECO:0000313" key="16">
    <source>
        <dbReference type="Proteomes" id="UP000663699"/>
    </source>
</evidence>
<dbReference type="InterPro" id="IPR006195">
    <property type="entry name" value="aa-tRNA-synth_II"/>
</dbReference>
<dbReference type="GO" id="GO:0006422">
    <property type="term" value="P:aspartyl-tRNA aminoacylation"/>
    <property type="evidence" value="ECO:0007669"/>
    <property type="project" value="InterPro"/>
</dbReference>
<dbReference type="GO" id="GO:0005829">
    <property type="term" value="C:cytosol"/>
    <property type="evidence" value="ECO:0007669"/>
    <property type="project" value="TreeGrafter"/>
</dbReference>
<feature type="region of interest" description="Disordered" evidence="13">
    <location>
        <begin position="1"/>
        <end position="53"/>
    </location>
</feature>
<evidence type="ECO:0000256" key="2">
    <source>
        <dbReference type="ARBA" id="ARBA00005312"/>
    </source>
</evidence>
<dbReference type="SUPFAM" id="SSF55681">
    <property type="entry name" value="Class II aaRS and biotin synthetases"/>
    <property type="match status" value="1"/>
</dbReference>
<dbReference type="SUPFAM" id="SSF50249">
    <property type="entry name" value="Nucleic acid-binding proteins"/>
    <property type="match status" value="1"/>
</dbReference>
<dbReference type="CDD" id="cd04320">
    <property type="entry name" value="AspRS_cyto_N"/>
    <property type="match status" value="1"/>
</dbReference>
<dbReference type="PRINTS" id="PR01042">
    <property type="entry name" value="TRNASYNTHASP"/>
</dbReference>
<evidence type="ECO:0000256" key="1">
    <source>
        <dbReference type="ARBA" id="ARBA00004496"/>
    </source>
</evidence>
<evidence type="ECO:0000256" key="10">
    <source>
        <dbReference type="ARBA" id="ARBA00023146"/>
    </source>
</evidence>
<evidence type="ECO:0000256" key="12">
    <source>
        <dbReference type="ARBA" id="ARBA00047904"/>
    </source>
</evidence>
<gene>
    <name evidence="15" type="ORF">MERGE_001856</name>
</gene>
<comment type="subcellular location">
    <subcellularLocation>
        <location evidence="1">Cytoplasm</location>
    </subcellularLocation>
</comment>
<dbReference type="Pfam" id="PF00152">
    <property type="entry name" value="tRNA-synt_2"/>
    <property type="match status" value="1"/>
</dbReference>
<sequence length="559" mass="65102">MIDLSKNEKNDTCIPKPLSDQRRDSLGEDKELLSKKAEKKLQQKEKRKKERSFNSNIENEVLSDDISKENYGKKRMNQSLEKIGTEFYSISSLSKTMEGKNITLRARVHTSRLQGNKICFLLLRQHLNTIQALVSINKNSISKQMVKWCSLIACESIVVVEGEIKKSPCIIKSSTQQDIEIHVHKIFIESESLNKLPFQIEDASRSENEIKENDDNKDDLKYVRVNLDTRLNNRIIDLRTFTNQAIFRISSGICQLFREYLFENNFIEIHTPKIIAAASEGGSNVFKLDYFKGNAYLAQSPQLYKQMLIASDFDRVFEIAPVFRAEDSNTHRHMTEFVGIDLEMAFYEHYHEVLEMIENLFIYIFKELPKRYSDEIHIIKKQFPSSDFIFLKDNKPVRFTFEEAVNLLKEAGIRENKNGEEYYIDLSTDEERKLGLLIKEQFQVDFYSIDKFPLVTRPFYTMPDPENPGLSNSYDFFMRGEEILSGAQRIHDVEYLQNRIKDLNINTTGLENYIDSFKFGMPPHGGGGIGLERVLFLYFELGNIRRSSLFPRDPKRLIP</sequence>
<dbReference type="PROSITE" id="PS50862">
    <property type="entry name" value="AA_TRNA_LIGASE_II"/>
    <property type="match status" value="1"/>
</dbReference>
<evidence type="ECO:0000256" key="3">
    <source>
        <dbReference type="ARBA" id="ARBA00012841"/>
    </source>
</evidence>
<protein>
    <recommendedName>
        <fullName evidence="4">Aspartate--tRNA ligase, cytoplasmic</fullName>
        <ecNumber evidence="3">6.1.1.12</ecNumber>
    </recommendedName>
    <alternativeName>
        <fullName evidence="11">Aspartyl-tRNA synthetase</fullName>
    </alternativeName>
</protein>
<dbReference type="InterPro" id="IPR012340">
    <property type="entry name" value="NA-bd_OB-fold"/>
</dbReference>
<dbReference type="GO" id="GO:0003723">
    <property type="term" value="F:RNA binding"/>
    <property type="evidence" value="ECO:0007669"/>
    <property type="project" value="TreeGrafter"/>
</dbReference>
<keyword evidence="16" id="KW-1185">Reference proteome</keyword>
<feature type="compositionally biased region" description="Basic and acidic residues" evidence="13">
    <location>
        <begin position="19"/>
        <end position="44"/>
    </location>
</feature>
<dbReference type="InterPro" id="IPR004364">
    <property type="entry name" value="Aa-tRNA-synt_II"/>
</dbReference>
<dbReference type="Gene3D" id="3.30.930.10">
    <property type="entry name" value="Bira Bifunctional Protein, Domain 2"/>
    <property type="match status" value="1"/>
</dbReference>
<dbReference type="PANTHER" id="PTHR43450:SF1">
    <property type="entry name" value="ASPARTATE--TRNA LIGASE, CYTOPLASMIC"/>
    <property type="match status" value="1"/>
</dbReference>
<dbReference type="GO" id="GO:0017101">
    <property type="term" value="C:aminoacyl-tRNA synthetase multienzyme complex"/>
    <property type="evidence" value="ECO:0007669"/>
    <property type="project" value="TreeGrafter"/>
</dbReference>
<keyword evidence="10" id="KW-0030">Aminoacyl-tRNA synthetase</keyword>
<dbReference type="InterPro" id="IPR004523">
    <property type="entry name" value="Asp-tRNA_synthase_2"/>
</dbReference>
<dbReference type="Gene3D" id="2.40.50.140">
    <property type="entry name" value="Nucleic acid-binding proteins"/>
    <property type="match status" value="1"/>
</dbReference>
<dbReference type="AlphaFoldDB" id="A0A899FW68"/>
<feature type="domain" description="Aminoacyl-transfer RNA synthetases class-II family profile" evidence="14">
    <location>
        <begin position="247"/>
        <end position="551"/>
    </location>
</feature>
<dbReference type="NCBIfam" id="TIGR00458">
    <property type="entry name" value="aspS_nondisc"/>
    <property type="match status" value="1"/>
</dbReference>
<evidence type="ECO:0000256" key="8">
    <source>
        <dbReference type="ARBA" id="ARBA00022840"/>
    </source>
</evidence>
<comment type="similarity">
    <text evidence="2">Belongs to the class-II aminoacyl-tRNA synthetase family. Type 2 subfamily.</text>
</comment>
<dbReference type="OrthoDB" id="372395at2759"/>
<dbReference type="CDD" id="cd00776">
    <property type="entry name" value="AsxRS_core"/>
    <property type="match status" value="1"/>
</dbReference>
<dbReference type="NCBIfam" id="NF003483">
    <property type="entry name" value="PRK05159.1"/>
    <property type="match status" value="1"/>
</dbReference>
<dbReference type="EC" id="6.1.1.12" evidence="3"/>
<accession>A0A899FW68</accession>
<reference evidence="15" key="1">
    <citation type="submission" date="2020-06" db="EMBL/GenBank/DDBJ databases">
        <title>Genomes of multiple members of Pneumocystis genus reveal paths to human pathogen Pneumocystis jirovecii.</title>
        <authorList>
            <person name="Cisse O.H."/>
            <person name="Ma L."/>
            <person name="Dekker J."/>
            <person name="Khil P."/>
            <person name="Jo J."/>
            <person name="Brenchley J."/>
            <person name="Blair R."/>
            <person name="Pahar B."/>
            <person name="Chabe M."/>
            <person name="Van Rompay K.A."/>
            <person name="Keesler R."/>
            <person name="Sukura A."/>
            <person name="Hirsch V."/>
            <person name="Kutty G."/>
            <person name="Liu Y."/>
            <person name="Peng L."/>
            <person name="Chen J."/>
            <person name="Song J."/>
            <person name="Weissenbacher-Lang C."/>
            <person name="Xu J."/>
            <person name="Upham N.S."/>
            <person name="Stajich J.E."/>
            <person name="Cuomo C.A."/>
            <person name="Cushion M.T."/>
            <person name="Kovacs J.A."/>
        </authorList>
    </citation>
    <scope>NUCLEOTIDE SEQUENCE</scope>
    <source>
        <strain evidence="15">2A</strain>
    </source>
</reference>
<dbReference type="Proteomes" id="UP000663699">
    <property type="component" value="Chromosome 3"/>
</dbReference>
<proteinExistence type="inferred from homology"/>
<evidence type="ECO:0000259" key="14">
    <source>
        <dbReference type="PROSITE" id="PS50862"/>
    </source>
</evidence>
<keyword evidence="6" id="KW-0436">Ligase</keyword>
<evidence type="ECO:0000256" key="5">
    <source>
        <dbReference type="ARBA" id="ARBA00022490"/>
    </source>
</evidence>
<evidence type="ECO:0000256" key="9">
    <source>
        <dbReference type="ARBA" id="ARBA00022917"/>
    </source>
</evidence>
<evidence type="ECO:0000256" key="13">
    <source>
        <dbReference type="SAM" id="MobiDB-lite"/>
    </source>
</evidence>